<dbReference type="GO" id="GO:0000287">
    <property type="term" value="F:magnesium ion binding"/>
    <property type="evidence" value="ECO:0007669"/>
    <property type="project" value="InterPro"/>
</dbReference>
<proteinExistence type="predicted"/>
<evidence type="ECO:0000313" key="2">
    <source>
        <dbReference type="EMBL" id="MCP2165082.1"/>
    </source>
</evidence>
<name>A0AAE3KFK4_9PSEU</name>
<evidence type="ECO:0000256" key="1">
    <source>
        <dbReference type="ARBA" id="ARBA00021948"/>
    </source>
</evidence>
<protein>
    <recommendedName>
        <fullName evidence="1">Probable 2-phosphosulfolactate phosphatase</fullName>
    </recommendedName>
</protein>
<dbReference type="GO" id="GO:0050532">
    <property type="term" value="F:2-phosphosulfolactate phosphatase activity"/>
    <property type="evidence" value="ECO:0007669"/>
    <property type="project" value="InterPro"/>
</dbReference>
<comment type="caution">
    <text evidence="2">The sequence shown here is derived from an EMBL/GenBank/DDBJ whole genome shotgun (WGS) entry which is preliminary data.</text>
</comment>
<dbReference type="SUPFAM" id="SSF142823">
    <property type="entry name" value="ComB-like"/>
    <property type="match status" value="1"/>
</dbReference>
<dbReference type="Gene3D" id="3.90.1560.10">
    <property type="entry name" value="ComB-like"/>
    <property type="match status" value="1"/>
</dbReference>
<dbReference type="InterPro" id="IPR005238">
    <property type="entry name" value="ComB-like"/>
</dbReference>
<sequence length="247" mass="24708">MVGSVFQQRGHRVRMEWGGEGVTALAGRCAVLVVVDVLSFATSVDLALGRGGRVLPLPWRDERAAEAARAAGAVLAGEQRWTLRPSSLVDLPRGTLLALPSPNGATLCARAAGGGCRVLVGCLRNARAVAAAAVRLAGGGPIGVIAAGERWGVVAGPLRPGIEDLLGAGAVISALVEFGHAGLSPEAEVAAIAYRGVADGDLVAVLAGCCSGRELIAQGDGDDVVLAAEHGVSAVAPVLVDGVLEPA</sequence>
<dbReference type="Proteomes" id="UP001206128">
    <property type="component" value="Unassembled WGS sequence"/>
</dbReference>
<dbReference type="InterPro" id="IPR036702">
    <property type="entry name" value="ComB-like_sf"/>
</dbReference>
<evidence type="ECO:0000313" key="3">
    <source>
        <dbReference type="Proteomes" id="UP001206128"/>
    </source>
</evidence>
<reference evidence="2" key="1">
    <citation type="submission" date="2022-06" db="EMBL/GenBank/DDBJ databases">
        <title>Genomic Encyclopedia of Archaeal and Bacterial Type Strains, Phase II (KMG-II): from individual species to whole genera.</title>
        <authorList>
            <person name="Goeker M."/>
        </authorList>
    </citation>
    <scope>NUCLEOTIDE SEQUENCE</scope>
    <source>
        <strain evidence="2">DSM 43935</strain>
    </source>
</reference>
<accession>A0AAE3KFK4</accession>
<dbReference type="EMBL" id="JAMTCK010000004">
    <property type="protein sequence ID" value="MCP2165082.1"/>
    <property type="molecule type" value="Genomic_DNA"/>
</dbReference>
<organism evidence="2 3">
    <name type="scientific">Goodfellowiella coeruleoviolacea</name>
    <dbReference type="NCBI Taxonomy" id="334858"/>
    <lineage>
        <taxon>Bacteria</taxon>
        <taxon>Bacillati</taxon>
        <taxon>Actinomycetota</taxon>
        <taxon>Actinomycetes</taxon>
        <taxon>Pseudonocardiales</taxon>
        <taxon>Pseudonocardiaceae</taxon>
        <taxon>Goodfellowiella</taxon>
    </lineage>
</organism>
<gene>
    <name evidence="2" type="ORF">LX83_001931</name>
</gene>
<dbReference type="Pfam" id="PF04029">
    <property type="entry name" value="2-ph_phosp"/>
    <property type="match status" value="1"/>
</dbReference>
<dbReference type="AlphaFoldDB" id="A0AAE3KFK4"/>
<keyword evidence="3" id="KW-1185">Reference proteome</keyword>